<dbReference type="InterPro" id="IPR023395">
    <property type="entry name" value="MCP_dom_sf"/>
</dbReference>
<comment type="similarity">
    <text evidence="2 11">Belongs to the mitochondrial carrier (TC 2.A.29) family.</text>
</comment>
<dbReference type="PANTHER" id="PTHR45760:SF2">
    <property type="entry name" value="FI19922P1-RELATED"/>
    <property type="match status" value="1"/>
</dbReference>
<dbReference type="AlphaFoldDB" id="A0AAW1Q5E2"/>
<evidence type="ECO:0000256" key="4">
    <source>
        <dbReference type="ARBA" id="ARBA00022692"/>
    </source>
</evidence>
<keyword evidence="13" id="KW-1185">Reference proteome</keyword>
<comment type="subcellular location">
    <subcellularLocation>
        <location evidence="1">Mitochondrion inner membrane</location>
        <topology evidence="1">Multi-pass membrane protein</topology>
    </subcellularLocation>
</comment>
<name>A0AAW1Q5E2_9CHLO</name>
<evidence type="ECO:0008006" key="14">
    <source>
        <dbReference type="Google" id="ProtNLM"/>
    </source>
</evidence>
<dbReference type="PANTHER" id="PTHR45760">
    <property type="entry name" value="FI19922P1-RELATED"/>
    <property type="match status" value="1"/>
</dbReference>
<keyword evidence="9 10" id="KW-0472">Membrane</keyword>
<reference evidence="12 13" key="1">
    <citation type="journal article" date="2024" name="Nat. Commun.">
        <title>Phylogenomics reveals the evolutionary origins of lichenization in chlorophyte algae.</title>
        <authorList>
            <person name="Puginier C."/>
            <person name="Libourel C."/>
            <person name="Otte J."/>
            <person name="Skaloud P."/>
            <person name="Haon M."/>
            <person name="Grisel S."/>
            <person name="Petersen M."/>
            <person name="Berrin J.G."/>
            <person name="Delaux P.M."/>
            <person name="Dal Grande F."/>
            <person name="Keller J."/>
        </authorList>
    </citation>
    <scope>NUCLEOTIDE SEQUENCE [LARGE SCALE GENOMIC DNA]</scope>
    <source>
        <strain evidence="12 13">SAG 2043</strain>
    </source>
</reference>
<dbReference type="GO" id="GO:0005743">
    <property type="term" value="C:mitochondrial inner membrane"/>
    <property type="evidence" value="ECO:0007669"/>
    <property type="project" value="UniProtKB-SubCell"/>
</dbReference>
<evidence type="ECO:0000313" key="12">
    <source>
        <dbReference type="EMBL" id="KAK9815798.1"/>
    </source>
</evidence>
<protein>
    <recommendedName>
        <fullName evidence="14">Mitochondrial carrier protein</fullName>
    </recommendedName>
</protein>
<evidence type="ECO:0000256" key="6">
    <source>
        <dbReference type="ARBA" id="ARBA00022792"/>
    </source>
</evidence>
<dbReference type="InterPro" id="IPR045315">
    <property type="entry name" value="Mtm1-like"/>
</dbReference>
<feature type="repeat" description="Solcar" evidence="10">
    <location>
        <begin position="154"/>
        <end position="241"/>
    </location>
</feature>
<dbReference type="Proteomes" id="UP001489004">
    <property type="component" value="Unassembled WGS sequence"/>
</dbReference>
<evidence type="ECO:0000256" key="2">
    <source>
        <dbReference type="ARBA" id="ARBA00006375"/>
    </source>
</evidence>
<dbReference type="PROSITE" id="PS50920">
    <property type="entry name" value="SOLCAR"/>
    <property type="match status" value="2"/>
</dbReference>
<comment type="caution">
    <text evidence="12">The sequence shown here is derived from an EMBL/GenBank/DDBJ whole genome shotgun (WGS) entry which is preliminary data.</text>
</comment>
<accession>A0AAW1Q5E2</accession>
<evidence type="ECO:0000256" key="3">
    <source>
        <dbReference type="ARBA" id="ARBA00022448"/>
    </source>
</evidence>
<keyword evidence="8" id="KW-0496">Mitochondrion</keyword>
<evidence type="ECO:0000256" key="8">
    <source>
        <dbReference type="ARBA" id="ARBA00023128"/>
    </source>
</evidence>
<dbReference type="GO" id="GO:1990542">
    <property type="term" value="P:mitochondrial transmembrane transport"/>
    <property type="evidence" value="ECO:0007669"/>
    <property type="project" value="InterPro"/>
</dbReference>
<keyword evidence="6" id="KW-0999">Mitochondrion inner membrane</keyword>
<sequence>MRKIASALVVNPLDVVKTRMQAQAAAAAGQRLAAPHLLEKIAVAGCSPSCHPATGAACYTADCFAYGSTLDGMRKIVRREGTMMLWRGTDVALLMAVPMLNRGNGLAVNIRSMYTGVGATLARDVPFSAIYWGLLEPIRSSLTPTDGRHIPHSETLGINFLAGCIGGAAAAAITTPLDVVKTRVQLTENQHRRMPILRTMQEIAQGGGGPRGLFVGAGPRAARAAPACAIVLACYEGIKAVCIDGC</sequence>
<dbReference type="InterPro" id="IPR018108">
    <property type="entry name" value="MCP_transmembrane"/>
</dbReference>
<evidence type="ECO:0000256" key="11">
    <source>
        <dbReference type="RuleBase" id="RU000488"/>
    </source>
</evidence>
<dbReference type="Pfam" id="PF00153">
    <property type="entry name" value="Mito_carr"/>
    <property type="match status" value="2"/>
</dbReference>
<evidence type="ECO:0000256" key="5">
    <source>
        <dbReference type="ARBA" id="ARBA00022737"/>
    </source>
</evidence>
<evidence type="ECO:0000256" key="9">
    <source>
        <dbReference type="ARBA" id="ARBA00023136"/>
    </source>
</evidence>
<keyword evidence="4 10" id="KW-0812">Transmembrane</keyword>
<keyword evidence="7" id="KW-1133">Transmembrane helix</keyword>
<gene>
    <name evidence="12" type="ORF">WJX72_009672</name>
</gene>
<proteinExistence type="inferred from homology"/>
<evidence type="ECO:0000256" key="10">
    <source>
        <dbReference type="PROSITE-ProRule" id="PRU00282"/>
    </source>
</evidence>
<keyword evidence="3 11" id="KW-0813">Transport</keyword>
<feature type="repeat" description="Solcar" evidence="10">
    <location>
        <begin position="1"/>
        <end position="113"/>
    </location>
</feature>
<dbReference type="SUPFAM" id="SSF103506">
    <property type="entry name" value="Mitochondrial carrier"/>
    <property type="match status" value="1"/>
</dbReference>
<dbReference type="Gene3D" id="1.50.40.10">
    <property type="entry name" value="Mitochondrial carrier domain"/>
    <property type="match status" value="2"/>
</dbReference>
<evidence type="ECO:0000256" key="7">
    <source>
        <dbReference type="ARBA" id="ARBA00022989"/>
    </source>
</evidence>
<evidence type="ECO:0000313" key="13">
    <source>
        <dbReference type="Proteomes" id="UP001489004"/>
    </source>
</evidence>
<keyword evidence="5" id="KW-0677">Repeat</keyword>
<organism evidence="12 13">
    <name type="scientific">[Myrmecia] bisecta</name>
    <dbReference type="NCBI Taxonomy" id="41462"/>
    <lineage>
        <taxon>Eukaryota</taxon>
        <taxon>Viridiplantae</taxon>
        <taxon>Chlorophyta</taxon>
        <taxon>core chlorophytes</taxon>
        <taxon>Trebouxiophyceae</taxon>
        <taxon>Trebouxiales</taxon>
        <taxon>Trebouxiaceae</taxon>
        <taxon>Myrmecia</taxon>
    </lineage>
</organism>
<dbReference type="EMBL" id="JALJOR010000006">
    <property type="protein sequence ID" value="KAK9815798.1"/>
    <property type="molecule type" value="Genomic_DNA"/>
</dbReference>
<evidence type="ECO:0000256" key="1">
    <source>
        <dbReference type="ARBA" id="ARBA00004448"/>
    </source>
</evidence>